<organism evidence="3 4">
    <name type="scientific">Hibiscus trionum</name>
    <name type="common">Flower of an hour</name>
    <dbReference type="NCBI Taxonomy" id="183268"/>
    <lineage>
        <taxon>Eukaryota</taxon>
        <taxon>Viridiplantae</taxon>
        <taxon>Streptophyta</taxon>
        <taxon>Embryophyta</taxon>
        <taxon>Tracheophyta</taxon>
        <taxon>Spermatophyta</taxon>
        <taxon>Magnoliopsida</taxon>
        <taxon>eudicotyledons</taxon>
        <taxon>Gunneridae</taxon>
        <taxon>Pentapetalae</taxon>
        <taxon>rosids</taxon>
        <taxon>malvids</taxon>
        <taxon>Malvales</taxon>
        <taxon>Malvaceae</taxon>
        <taxon>Malvoideae</taxon>
        <taxon>Hibiscus</taxon>
    </lineage>
</organism>
<keyword evidence="1" id="KW-0240">DNA-directed RNA polymerase</keyword>
<accession>A0A9W7ILE2</accession>
<gene>
    <name evidence="3" type="ORF">HRI_003542000</name>
</gene>
<sequence length="96" mass="10934">MLYLSLIEHTLRLPPHLLHLPFDEAVTAELETLLIDKVCCCCVQVILVYHSIPVEQPENSKPFAPMLITVRNTKPHQDGLGSVSWWEEAEILENES</sequence>
<protein>
    <submittedName>
        <fullName evidence="3">NUCLEAR RNA POLYMERASE C, SUBUNIT 7</fullName>
    </submittedName>
</protein>
<dbReference type="Proteomes" id="UP001165190">
    <property type="component" value="Unassembled WGS sequence"/>
</dbReference>
<dbReference type="GO" id="GO:0000428">
    <property type="term" value="C:DNA-directed RNA polymerase complex"/>
    <property type="evidence" value="ECO:0007669"/>
    <property type="project" value="UniProtKB-KW"/>
</dbReference>
<dbReference type="InterPro" id="IPR036898">
    <property type="entry name" value="RNA_pol_Rpb7-like_N_sf"/>
</dbReference>
<name>A0A9W7ILE2_HIBTR</name>
<reference evidence="3" key="1">
    <citation type="submission" date="2023-05" db="EMBL/GenBank/DDBJ databases">
        <title>Genome and transcriptome analyses reveal genes involved in the formation of fine ridges on petal epidermal cells in Hibiscus trionum.</title>
        <authorList>
            <person name="Koshimizu S."/>
            <person name="Masuda S."/>
            <person name="Ishii T."/>
            <person name="Shirasu K."/>
            <person name="Hoshino A."/>
            <person name="Arita M."/>
        </authorList>
    </citation>
    <scope>NUCLEOTIDE SEQUENCE</scope>
    <source>
        <strain evidence="3">Hamamatsu line</strain>
    </source>
</reference>
<evidence type="ECO:0000313" key="4">
    <source>
        <dbReference type="Proteomes" id="UP001165190"/>
    </source>
</evidence>
<evidence type="ECO:0000256" key="1">
    <source>
        <dbReference type="ARBA" id="ARBA00022478"/>
    </source>
</evidence>
<comment type="caution">
    <text evidence="3">The sequence shown here is derived from an EMBL/GenBank/DDBJ whole genome shotgun (WGS) entry which is preliminary data.</text>
</comment>
<dbReference type="OrthoDB" id="10256606at2759"/>
<keyword evidence="4" id="KW-1185">Reference proteome</keyword>
<evidence type="ECO:0000256" key="2">
    <source>
        <dbReference type="ARBA" id="ARBA00023163"/>
    </source>
</evidence>
<dbReference type="AlphaFoldDB" id="A0A9W7ILE2"/>
<keyword evidence="2" id="KW-0804">Transcription</keyword>
<evidence type="ECO:0000313" key="3">
    <source>
        <dbReference type="EMBL" id="GMI98727.1"/>
    </source>
</evidence>
<dbReference type="EMBL" id="BSYR01000033">
    <property type="protein sequence ID" value="GMI98727.1"/>
    <property type="molecule type" value="Genomic_DNA"/>
</dbReference>
<proteinExistence type="predicted"/>
<dbReference type="SUPFAM" id="SSF88798">
    <property type="entry name" value="N-terminal, heterodimerisation domain of RBP7 (RpoE)"/>
    <property type="match status" value="1"/>
</dbReference>